<dbReference type="Proteomes" id="UP000321150">
    <property type="component" value="Unassembled WGS sequence"/>
</dbReference>
<gene>
    <name evidence="1" type="ORF">CLA01_41590</name>
</gene>
<evidence type="ECO:0000313" key="2">
    <source>
        <dbReference type="Proteomes" id="UP000321150"/>
    </source>
</evidence>
<proteinExistence type="predicted"/>
<reference evidence="1 2" key="1">
    <citation type="submission" date="2019-07" db="EMBL/GenBank/DDBJ databases">
        <title>Whole genome shotgun sequence of Chryseobacterium lathyri NBRC 105250.</title>
        <authorList>
            <person name="Hosoyama A."/>
            <person name="Uohara A."/>
            <person name="Ohji S."/>
            <person name="Ichikawa N."/>
        </authorList>
    </citation>
    <scope>NUCLEOTIDE SEQUENCE [LARGE SCALE GENOMIC DNA]</scope>
    <source>
        <strain evidence="1 2">NBRC 105250</strain>
    </source>
</reference>
<comment type="caution">
    <text evidence="1">The sequence shown here is derived from an EMBL/GenBank/DDBJ whole genome shotgun (WGS) entry which is preliminary data.</text>
</comment>
<dbReference type="AlphaFoldDB" id="A0A511YFV1"/>
<evidence type="ECO:0000313" key="1">
    <source>
        <dbReference type="EMBL" id="GEN74087.1"/>
    </source>
</evidence>
<accession>A0A511YFV1</accession>
<sequence length="89" mass="10444">MSIKRIAEQIPDEVRSQVLLNEKDIISNAIAVWDNDNMQKLLKIWHTFIEPEKEMTSCPICVGNILKNFVQMKPFLVELENDYRRLNAL</sequence>
<name>A0A511YFV1_9FLAO</name>
<dbReference type="EMBL" id="BJYI01000026">
    <property type="protein sequence ID" value="GEN74087.1"/>
    <property type="molecule type" value="Genomic_DNA"/>
</dbReference>
<organism evidence="1 2">
    <name type="scientific">Chryseobacterium lathyri</name>
    <dbReference type="NCBI Taxonomy" id="395933"/>
    <lineage>
        <taxon>Bacteria</taxon>
        <taxon>Pseudomonadati</taxon>
        <taxon>Bacteroidota</taxon>
        <taxon>Flavobacteriia</taxon>
        <taxon>Flavobacteriales</taxon>
        <taxon>Weeksellaceae</taxon>
        <taxon>Chryseobacterium group</taxon>
        <taxon>Chryseobacterium</taxon>
    </lineage>
</organism>
<dbReference type="OrthoDB" id="1265262at2"/>
<dbReference type="RefSeq" id="WP_111960129.1">
    <property type="nucleotide sequence ID" value="NZ_BJYI01000026.1"/>
</dbReference>
<protein>
    <submittedName>
        <fullName evidence="1">Uncharacterized protein</fullName>
    </submittedName>
</protein>